<organism evidence="1">
    <name type="scientific">Spongospora subterranea</name>
    <dbReference type="NCBI Taxonomy" id="70186"/>
    <lineage>
        <taxon>Eukaryota</taxon>
        <taxon>Sar</taxon>
        <taxon>Rhizaria</taxon>
        <taxon>Endomyxa</taxon>
        <taxon>Phytomyxea</taxon>
        <taxon>Plasmodiophorida</taxon>
        <taxon>Plasmodiophoridae</taxon>
        <taxon>Spongospora</taxon>
    </lineage>
</organism>
<dbReference type="EMBL" id="HACM01011412">
    <property type="protein sequence ID" value="CRZ11854.1"/>
    <property type="molecule type" value="Transcribed_RNA"/>
</dbReference>
<reference evidence="1" key="1">
    <citation type="submission" date="2015-04" db="EMBL/GenBank/DDBJ databases">
        <title>The genome sequence of the plant pathogenic Rhizarian Plasmodiophora brassicae reveals insights in its biotrophic life cycle and the origin of chitin synthesis.</title>
        <authorList>
            <person name="Schwelm A."/>
            <person name="Fogelqvist J."/>
            <person name="Knaust A."/>
            <person name="Julke S."/>
            <person name="Lilja T."/>
            <person name="Dhandapani V."/>
            <person name="Bonilla-Rosso G."/>
            <person name="Karlsson M."/>
            <person name="Shevchenko A."/>
            <person name="Choi S.R."/>
            <person name="Kim H.G."/>
            <person name="Park J.Y."/>
            <person name="Lim Y.P."/>
            <person name="Ludwig-Muller J."/>
            <person name="Dixelius C."/>
        </authorList>
    </citation>
    <scope>NUCLEOTIDE SEQUENCE</scope>
    <source>
        <tissue evidence="1">Potato root galls</tissue>
    </source>
</reference>
<feature type="non-terminal residue" evidence="1">
    <location>
        <position position="1"/>
    </location>
</feature>
<protein>
    <submittedName>
        <fullName evidence="1">Uncharacterized protein</fullName>
    </submittedName>
</protein>
<proteinExistence type="predicted"/>
<feature type="non-terminal residue" evidence="1">
    <location>
        <position position="112"/>
    </location>
</feature>
<accession>A0A0H5RSZ7</accession>
<dbReference type="AlphaFoldDB" id="A0A0H5RSZ7"/>
<sequence length="112" mass="12490">GFQNWGESILRKKISAMPLDSSQIKVQIDSLVNNPVVSAGPEQNEVKEVTLSKLEQFFVDVHNVFVEESMNNDNAAKRDDPASDANPIIQAEQFINMAKFQMDNLGVLIDKV</sequence>
<name>A0A0H5RSZ7_9EUKA</name>
<evidence type="ECO:0000313" key="1">
    <source>
        <dbReference type="EMBL" id="CRZ11854.1"/>
    </source>
</evidence>